<name>A0A4Y2GSV4_ARAVE</name>
<protein>
    <submittedName>
        <fullName evidence="2">Uncharacterized protein</fullName>
    </submittedName>
</protein>
<feature type="region of interest" description="Disordered" evidence="1">
    <location>
        <begin position="797"/>
        <end position="821"/>
    </location>
</feature>
<evidence type="ECO:0000313" key="3">
    <source>
        <dbReference type="Proteomes" id="UP000499080"/>
    </source>
</evidence>
<keyword evidence="3" id="KW-1185">Reference proteome</keyword>
<feature type="compositionally biased region" description="Polar residues" evidence="1">
    <location>
        <begin position="1"/>
        <end position="10"/>
    </location>
</feature>
<proteinExistence type="predicted"/>
<feature type="compositionally biased region" description="Basic and acidic residues" evidence="1">
    <location>
        <begin position="722"/>
        <end position="747"/>
    </location>
</feature>
<feature type="region of interest" description="Disordered" evidence="1">
    <location>
        <begin position="1"/>
        <end position="20"/>
    </location>
</feature>
<feature type="region of interest" description="Disordered" evidence="1">
    <location>
        <begin position="720"/>
        <end position="761"/>
    </location>
</feature>
<reference evidence="2 3" key="1">
    <citation type="journal article" date="2019" name="Sci. Rep.">
        <title>Orb-weaving spider Araneus ventricosus genome elucidates the spidroin gene catalogue.</title>
        <authorList>
            <person name="Kono N."/>
            <person name="Nakamura H."/>
            <person name="Ohtoshi R."/>
            <person name="Moran D.A.P."/>
            <person name="Shinohara A."/>
            <person name="Yoshida Y."/>
            <person name="Fujiwara M."/>
            <person name="Mori M."/>
            <person name="Tomita M."/>
            <person name="Arakawa K."/>
        </authorList>
    </citation>
    <scope>NUCLEOTIDE SEQUENCE [LARGE SCALE GENOMIC DNA]</scope>
</reference>
<dbReference type="EMBL" id="BGPR01001517">
    <property type="protein sequence ID" value="GBM55836.1"/>
    <property type="molecule type" value="Genomic_DNA"/>
</dbReference>
<feature type="compositionally biased region" description="Low complexity" evidence="1">
    <location>
        <begin position="749"/>
        <end position="758"/>
    </location>
</feature>
<dbReference type="AlphaFoldDB" id="A0A4Y2GSV4"/>
<feature type="compositionally biased region" description="Basic and acidic residues" evidence="1">
    <location>
        <begin position="943"/>
        <end position="958"/>
    </location>
</feature>
<evidence type="ECO:0000313" key="2">
    <source>
        <dbReference type="EMBL" id="GBM55836.1"/>
    </source>
</evidence>
<feature type="compositionally biased region" description="Basic and acidic residues" evidence="1">
    <location>
        <begin position="975"/>
        <end position="987"/>
    </location>
</feature>
<accession>A0A4Y2GSV4</accession>
<gene>
    <name evidence="2" type="ORF">AVEN_105552_1</name>
</gene>
<sequence length="1018" mass="112558">METSDVQTFPSEDECDPSLDEHFIRPTRSLKAEFFASVKSIYNGLFCSTKSNELSEKQGKRSRSASPKTAKRTKLSSHFSLPSEEINSEISSGDNFRDDNSDDSNSSYRTAASDAESDLSFCSASDICVPLAKSLGDESSSIKQVGKAPWLVRKFCDQINNETEQESLGSLGVSDDRVFEEGDSASNLDSDRLNFSGELAYEMKPFGQRSDVIVEKSDIQFNNGMVLEANSYSGNEEKFQNIVKNSGHKNCPGNQEKTRHVFESLNDSDYFQFGPKKFPTVGGRISLSPKRELNSKVNDELLISALAPGFPTCSNSQNTCFPPLLVQTQTDSPHKKSYCFARNEVKNQGEKIADVCLASHQQIGADPKLDGTDFTSFRACEVGDYIEEQSHFERFRILDSSKASLSYGAEEIKNLGSNYGQKLETSPMQSFGSPNLSETEAKEADVDVAEGLSTKLPDAVVGLISSETKNGSDNDENYKRIHGLLGGDYQLGEQSISEMSKSFRNLSKSEVTGNKFVKTAEEIGDGFLTASKNNFKDEDSFHSENMTTEELDEVCSAASKSGMRYNTGSENPIRKKMKILQEITGDIDSPLGKMDNCVLECFGFHDSNLNPSVNMQNYSEEGKDLVASSKTNCDIIGDLAQQSTYCSEKIVNEPLLNSSKLVHTVINPSASNDVQSPDKLAEKQEILNYLGLRSAEPKPEFPCKLVPELNSTEIKSSCFSDNKSDINSDEKKASLKNEPGREKEKCQKSSKSSQNTKSEIFETWQVKPTDINSTLHTEGKIVPPLILKRSLAPYSEPSQSLSKIDVTNEKCMDQSNQDRETNSKIVSNLHNNSSKNTLENETKALNLNSSVFSLPPKDNVKRVFEVLSPMNRSAPLIRARDRPQRIHSPSSYKTDVQKKIFEEANSAIQSISLSLKDNHLESKISNTSEFCTKSKKSVSCLGEESHPEKSEAELDRTSPVEPDVLSVSFLEEESSPEKCEAELKAEFDSSPVEPDVISVSCEPSFLEEESRPEKSEAN</sequence>
<feature type="compositionally biased region" description="Basic and acidic residues" evidence="1">
    <location>
        <begin position="806"/>
        <end position="821"/>
    </location>
</feature>
<organism evidence="2 3">
    <name type="scientific">Araneus ventricosus</name>
    <name type="common">Orbweaver spider</name>
    <name type="synonym">Epeira ventricosa</name>
    <dbReference type="NCBI Taxonomy" id="182803"/>
    <lineage>
        <taxon>Eukaryota</taxon>
        <taxon>Metazoa</taxon>
        <taxon>Ecdysozoa</taxon>
        <taxon>Arthropoda</taxon>
        <taxon>Chelicerata</taxon>
        <taxon>Arachnida</taxon>
        <taxon>Araneae</taxon>
        <taxon>Araneomorphae</taxon>
        <taxon>Entelegynae</taxon>
        <taxon>Araneoidea</taxon>
        <taxon>Araneidae</taxon>
        <taxon>Araneus</taxon>
    </lineage>
</organism>
<dbReference type="Proteomes" id="UP000499080">
    <property type="component" value="Unassembled WGS sequence"/>
</dbReference>
<comment type="caution">
    <text evidence="2">The sequence shown here is derived from an EMBL/GenBank/DDBJ whole genome shotgun (WGS) entry which is preliminary data.</text>
</comment>
<feature type="region of interest" description="Disordered" evidence="1">
    <location>
        <begin position="941"/>
        <end position="996"/>
    </location>
</feature>
<feature type="region of interest" description="Disordered" evidence="1">
    <location>
        <begin position="52"/>
        <end position="110"/>
    </location>
</feature>
<evidence type="ECO:0000256" key="1">
    <source>
        <dbReference type="SAM" id="MobiDB-lite"/>
    </source>
</evidence>